<comment type="caution">
    <text evidence="3">The sequence shown here is derived from an EMBL/GenBank/DDBJ whole genome shotgun (WGS) entry which is preliminary data.</text>
</comment>
<feature type="transmembrane region" description="Helical" evidence="1">
    <location>
        <begin position="5"/>
        <end position="22"/>
    </location>
</feature>
<name>A0A2N6SFF7_9BACL</name>
<evidence type="ECO:0000313" key="4">
    <source>
        <dbReference type="Proteomes" id="UP000235670"/>
    </source>
</evidence>
<dbReference type="STRING" id="84135.GCA_001052115_00335"/>
<keyword evidence="1" id="KW-0472">Membrane</keyword>
<dbReference type="GO" id="GO:0016787">
    <property type="term" value="F:hydrolase activity"/>
    <property type="evidence" value="ECO:0007669"/>
    <property type="project" value="UniProtKB-KW"/>
</dbReference>
<protein>
    <submittedName>
        <fullName evidence="3">Murein hydrolase</fullName>
    </submittedName>
</protein>
<evidence type="ECO:0000259" key="2">
    <source>
        <dbReference type="Pfam" id="PF13529"/>
    </source>
</evidence>
<feature type="domain" description="Peptidase C39-like" evidence="2">
    <location>
        <begin position="130"/>
        <end position="263"/>
    </location>
</feature>
<dbReference type="Proteomes" id="UP000235670">
    <property type="component" value="Unassembled WGS sequence"/>
</dbReference>
<dbReference type="Pfam" id="PF13529">
    <property type="entry name" value="Peptidase_C39_2"/>
    <property type="match status" value="1"/>
</dbReference>
<proteinExistence type="predicted"/>
<dbReference type="EMBL" id="PNGT01000003">
    <property type="protein sequence ID" value="PMC52665.1"/>
    <property type="molecule type" value="Genomic_DNA"/>
</dbReference>
<keyword evidence="3" id="KW-0378">Hydrolase</keyword>
<accession>A0A2N6SFF7</accession>
<dbReference type="OrthoDB" id="3186156at2"/>
<dbReference type="Gene3D" id="3.90.70.10">
    <property type="entry name" value="Cysteine proteinases"/>
    <property type="match status" value="1"/>
</dbReference>
<keyword evidence="1" id="KW-0812">Transmembrane</keyword>
<dbReference type="AlphaFoldDB" id="A0A2N6SFF7"/>
<evidence type="ECO:0000313" key="3">
    <source>
        <dbReference type="EMBL" id="PMC52665.1"/>
    </source>
</evidence>
<evidence type="ECO:0000256" key="1">
    <source>
        <dbReference type="SAM" id="Phobius"/>
    </source>
</evidence>
<sequence length="289" mass="32885">MKKKYIIILISILGIITFYFGIKSINEFSVSSNKIEEKNKNSIKSRDGIVGVKQPFPFLKNSKEVENNLLENAKNSIEDQFILLQKDNLPVAEQKLFANNKDSKQYILGYLSGKKSKLYEEGETVELNRKYPYYVQWDRRWSYNKLGDINIAIGGCGPATVSMAISGLLNDNSITPDKIAKIADENGYFTDDGIKWSFFDFITKKYNLQTKIVSLNQKSIDAVLQKNNPIITSVKAGKFTTVGHIVLIVGKDNDGNYIINDPNSYGRTIKKWSYDELKTEIKSMWEVSK</sequence>
<reference evidence="3 4" key="1">
    <citation type="submission" date="2017-09" db="EMBL/GenBank/DDBJ databases">
        <title>Bacterial strain isolated from the female urinary microbiota.</title>
        <authorList>
            <person name="Thomas-White K."/>
            <person name="Kumar N."/>
            <person name="Forster S."/>
            <person name="Putonti C."/>
            <person name="Lawley T."/>
            <person name="Wolfe A.J."/>
        </authorList>
    </citation>
    <scope>NUCLEOTIDE SEQUENCE [LARGE SCALE GENOMIC DNA]</scope>
    <source>
        <strain evidence="3 4">UMB0186</strain>
    </source>
</reference>
<organism evidence="3 4">
    <name type="scientific">Gemella sanguinis</name>
    <dbReference type="NCBI Taxonomy" id="84135"/>
    <lineage>
        <taxon>Bacteria</taxon>
        <taxon>Bacillati</taxon>
        <taxon>Bacillota</taxon>
        <taxon>Bacilli</taxon>
        <taxon>Bacillales</taxon>
        <taxon>Gemellaceae</taxon>
        <taxon>Gemella</taxon>
    </lineage>
</organism>
<dbReference type="InterPro" id="IPR039564">
    <property type="entry name" value="Peptidase_C39-like"/>
</dbReference>
<keyword evidence="1" id="KW-1133">Transmembrane helix</keyword>
<gene>
    <name evidence="3" type="ORF">CJ218_04285</name>
</gene>
<dbReference type="RefSeq" id="WP_102189732.1">
    <property type="nucleotide sequence ID" value="NZ_PNGT01000003.1"/>
</dbReference>